<keyword evidence="1" id="KW-0732">Signal</keyword>
<dbReference type="EMBL" id="KV454491">
    <property type="protein sequence ID" value="ODV58561.1"/>
    <property type="molecule type" value="Genomic_DNA"/>
</dbReference>
<evidence type="ECO:0000256" key="1">
    <source>
        <dbReference type="SAM" id="SignalP"/>
    </source>
</evidence>
<reference evidence="3" key="1">
    <citation type="submission" date="2016-05" db="EMBL/GenBank/DDBJ databases">
        <title>Comparative genomics of biotechnologically important yeasts.</title>
        <authorList>
            <consortium name="DOE Joint Genome Institute"/>
            <person name="Riley R."/>
            <person name="Haridas S."/>
            <person name="Wolfe K.H."/>
            <person name="Lopes M.R."/>
            <person name="Hittinger C.T."/>
            <person name="Goker M."/>
            <person name="Salamov A."/>
            <person name="Wisecaver J."/>
            <person name="Long T.M."/>
            <person name="Aerts A.L."/>
            <person name="Barry K."/>
            <person name="Choi C."/>
            <person name="Clum A."/>
            <person name="Coughlan A.Y."/>
            <person name="Deshpande S."/>
            <person name="Douglass A.P."/>
            <person name="Hanson S.J."/>
            <person name="Klenk H.-P."/>
            <person name="Labutti K."/>
            <person name="Lapidus A."/>
            <person name="Lindquist E."/>
            <person name="Lipzen A."/>
            <person name="Meier-Kolthoff J.P."/>
            <person name="Ohm R.A."/>
            <person name="Otillar R.P."/>
            <person name="Pangilinan J."/>
            <person name="Peng Y."/>
            <person name="Rokas A."/>
            <person name="Rosa C.A."/>
            <person name="Scheuner C."/>
            <person name="Sibirny A.A."/>
            <person name="Slot J.C."/>
            <person name="Stielow J.B."/>
            <person name="Sun H."/>
            <person name="Kurtzman C.P."/>
            <person name="Blackwell M."/>
            <person name="Grigoriev I.V."/>
            <person name="Jeffries T.W."/>
        </authorList>
    </citation>
    <scope>NUCLEOTIDE SEQUENCE [LARGE SCALE GENOMIC DNA]</scope>
    <source>
        <strain evidence="3">DSM 1968</strain>
    </source>
</reference>
<evidence type="ECO:0000313" key="3">
    <source>
        <dbReference type="Proteomes" id="UP000095038"/>
    </source>
</evidence>
<dbReference type="InParanoid" id="A0A1D2VAC2"/>
<dbReference type="RefSeq" id="XP_020044868.1">
    <property type="nucleotide sequence ID" value="XM_020188877.1"/>
</dbReference>
<name>A0A1D2VAC2_9ASCO</name>
<evidence type="ECO:0000313" key="2">
    <source>
        <dbReference type="EMBL" id="ODV58561.1"/>
    </source>
</evidence>
<sequence length="148" mass="15964">MGFLVVFLSVWVIILSIVDADRVFSLSAFGGEFANVPVVLPVGSTYLKLKGTGGGEISFTLEEPSGFLTLLNDPTQYVSVDANGLHITDRGGASKDFGLDESGNLRFTASFQGWWACPQADESFNIASWACKDGIKIILIPKVRTVEE</sequence>
<accession>A0A1D2VAC2</accession>
<gene>
    <name evidence="2" type="ORF">ASCRUDRAFT_119776</name>
</gene>
<dbReference type="Proteomes" id="UP000095038">
    <property type="component" value="Unassembled WGS sequence"/>
</dbReference>
<keyword evidence="3" id="KW-1185">Reference proteome</keyword>
<feature type="signal peptide" evidence="1">
    <location>
        <begin position="1"/>
        <end position="20"/>
    </location>
</feature>
<protein>
    <submittedName>
        <fullName evidence="2">Uncharacterized protein</fullName>
    </submittedName>
</protein>
<feature type="chain" id="PRO_5008910382" evidence="1">
    <location>
        <begin position="21"/>
        <end position="148"/>
    </location>
</feature>
<dbReference type="GeneID" id="30962513"/>
<dbReference type="AlphaFoldDB" id="A0A1D2VAC2"/>
<organism evidence="2 3">
    <name type="scientific">Ascoidea rubescens DSM 1968</name>
    <dbReference type="NCBI Taxonomy" id="1344418"/>
    <lineage>
        <taxon>Eukaryota</taxon>
        <taxon>Fungi</taxon>
        <taxon>Dikarya</taxon>
        <taxon>Ascomycota</taxon>
        <taxon>Saccharomycotina</taxon>
        <taxon>Saccharomycetes</taxon>
        <taxon>Ascoideaceae</taxon>
        <taxon>Ascoidea</taxon>
    </lineage>
</organism>
<proteinExistence type="predicted"/>